<evidence type="ECO:0000256" key="1">
    <source>
        <dbReference type="SAM" id="MobiDB-lite"/>
    </source>
</evidence>
<feature type="non-terminal residue" evidence="3">
    <location>
        <position position="208"/>
    </location>
</feature>
<proteinExistence type="predicted"/>
<protein>
    <recommendedName>
        <fullName evidence="5">Down syndrome cell adhesion molecule-like protein Dscam2</fullName>
    </recommendedName>
</protein>
<evidence type="ECO:0000313" key="3">
    <source>
        <dbReference type="EMBL" id="CAL4132278.1"/>
    </source>
</evidence>
<keyword evidence="2" id="KW-0472">Membrane</keyword>
<sequence length="208" mass="23389">EDSTAAPVIWLDPGLLVPAAVSLTALALTIATIVLCLKRRSSGQMSQQQISMSAQEEKSELRAHDQVYSTIRRLPAPEPPLYKDLAHGDYSEEEIYPYATATFQLRGTPPPPSPPSPRSHGQQHRSQKEFTAMVYQPPSLHDVDSPNTSGRKKPMHHSFPYEESEIGDYGTSLRNIDPRTSNRRPRQPRVIRNSAIEHLHTEDYNLGW</sequence>
<feature type="region of interest" description="Disordered" evidence="1">
    <location>
        <begin position="103"/>
        <end position="194"/>
    </location>
</feature>
<dbReference type="AlphaFoldDB" id="A0AAV2RM54"/>
<keyword evidence="4" id="KW-1185">Reference proteome</keyword>
<feature type="compositionally biased region" description="Pro residues" evidence="1">
    <location>
        <begin position="108"/>
        <end position="117"/>
    </location>
</feature>
<gene>
    <name evidence="3" type="ORF">MNOR_LOCUS26976</name>
</gene>
<feature type="non-terminal residue" evidence="3">
    <location>
        <position position="1"/>
    </location>
</feature>
<keyword evidence="2" id="KW-0812">Transmembrane</keyword>
<organism evidence="3 4">
    <name type="scientific">Meganyctiphanes norvegica</name>
    <name type="common">Northern krill</name>
    <name type="synonym">Thysanopoda norvegica</name>
    <dbReference type="NCBI Taxonomy" id="48144"/>
    <lineage>
        <taxon>Eukaryota</taxon>
        <taxon>Metazoa</taxon>
        <taxon>Ecdysozoa</taxon>
        <taxon>Arthropoda</taxon>
        <taxon>Crustacea</taxon>
        <taxon>Multicrustacea</taxon>
        <taxon>Malacostraca</taxon>
        <taxon>Eumalacostraca</taxon>
        <taxon>Eucarida</taxon>
        <taxon>Euphausiacea</taxon>
        <taxon>Euphausiidae</taxon>
        <taxon>Meganyctiphanes</taxon>
    </lineage>
</organism>
<reference evidence="3 4" key="1">
    <citation type="submission" date="2024-05" db="EMBL/GenBank/DDBJ databases">
        <authorList>
            <person name="Wallberg A."/>
        </authorList>
    </citation>
    <scope>NUCLEOTIDE SEQUENCE [LARGE SCALE GENOMIC DNA]</scope>
</reference>
<accession>A0AAV2RM54</accession>
<keyword evidence="2" id="KW-1133">Transmembrane helix</keyword>
<dbReference type="Proteomes" id="UP001497623">
    <property type="component" value="Unassembled WGS sequence"/>
</dbReference>
<evidence type="ECO:0000256" key="2">
    <source>
        <dbReference type="SAM" id="Phobius"/>
    </source>
</evidence>
<name>A0AAV2RM54_MEGNR</name>
<evidence type="ECO:0000313" key="4">
    <source>
        <dbReference type="Proteomes" id="UP001497623"/>
    </source>
</evidence>
<dbReference type="EMBL" id="CAXKWB010027728">
    <property type="protein sequence ID" value="CAL4132278.1"/>
    <property type="molecule type" value="Genomic_DNA"/>
</dbReference>
<evidence type="ECO:0008006" key="5">
    <source>
        <dbReference type="Google" id="ProtNLM"/>
    </source>
</evidence>
<comment type="caution">
    <text evidence="3">The sequence shown here is derived from an EMBL/GenBank/DDBJ whole genome shotgun (WGS) entry which is preliminary data.</text>
</comment>
<feature type="transmembrane region" description="Helical" evidence="2">
    <location>
        <begin position="15"/>
        <end position="37"/>
    </location>
</feature>